<evidence type="ECO:0000259" key="7">
    <source>
        <dbReference type="Pfam" id="PF00931"/>
    </source>
</evidence>
<evidence type="ECO:0000256" key="3">
    <source>
        <dbReference type="ARBA" id="ARBA00022737"/>
    </source>
</evidence>
<dbReference type="Gene3D" id="1.10.8.430">
    <property type="entry name" value="Helical domain of apoptotic protease-activating factors"/>
    <property type="match status" value="1"/>
</dbReference>
<keyword evidence="4" id="KW-0547">Nucleotide-binding</keyword>
<dbReference type="InterPro" id="IPR058922">
    <property type="entry name" value="WHD_DRP"/>
</dbReference>
<dbReference type="InterPro" id="IPR041118">
    <property type="entry name" value="Rx_N"/>
</dbReference>
<evidence type="ECO:0000259" key="8">
    <source>
        <dbReference type="Pfam" id="PF18052"/>
    </source>
</evidence>
<keyword evidence="5" id="KW-0611">Plant defense</keyword>
<feature type="domain" description="Disease resistance R13L4/SHOC-2-like LRR" evidence="10">
    <location>
        <begin position="566"/>
        <end position="905"/>
    </location>
</feature>
<evidence type="ECO:0000259" key="9">
    <source>
        <dbReference type="Pfam" id="PF23559"/>
    </source>
</evidence>
<dbReference type="RefSeq" id="XP_073104156.1">
    <property type="nucleotide sequence ID" value="XM_073248055.1"/>
</dbReference>
<feature type="region of interest" description="Disordered" evidence="6">
    <location>
        <begin position="962"/>
        <end position="981"/>
    </location>
</feature>
<dbReference type="PANTHER" id="PTHR23155">
    <property type="entry name" value="DISEASE RESISTANCE PROTEIN RP"/>
    <property type="match status" value="1"/>
</dbReference>
<dbReference type="InterPro" id="IPR042197">
    <property type="entry name" value="Apaf_helical"/>
</dbReference>
<evidence type="ECO:0000313" key="11">
    <source>
        <dbReference type="Proteomes" id="UP000504607"/>
    </source>
</evidence>
<keyword evidence="3" id="KW-0677">Repeat</keyword>
<dbReference type="AlphaFoldDB" id="A0A6J0PQY9"/>
<dbReference type="PROSITE" id="PS51450">
    <property type="entry name" value="LRR"/>
    <property type="match status" value="1"/>
</dbReference>
<dbReference type="GeneID" id="105056670"/>
<dbReference type="Pfam" id="PF00931">
    <property type="entry name" value="NB-ARC"/>
    <property type="match status" value="1"/>
</dbReference>
<dbReference type="InterPro" id="IPR055414">
    <property type="entry name" value="LRR_R13L4/SHOC2-like"/>
</dbReference>
<dbReference type="GO" id="GO:0002758">
    <property type="term" value="P:innate immune response-activating signaling pathway"/>
    <property type="evidence" value="ECO:0007669"/>
    <property type="project" value="UniProtKB-ARBA"/>
</dbReference>
<keyword evidence="2" id="KW-0433">Leucine-rich repeat</keyword>
<dbReference type="GO" id="GO:0042742">
    <property type="term" value="P:defense response to bacterium"/>
    <property type="evidence" value="ECO:0007669"/>
    <property type="project" value="UniProtKB-ARBA"/>
</dbReference>
<feature type="domain" description="NB-ARC" evidence="7">
    <location>
        <begin position="170"/>
        <end position="345"/>
    </location>
</feature>
<dbReference type="Pfam" id="PF23559">
    <property type="entry name" value="WHD_DRP"/>
    <property type="match status" value="1"/>
</dbReference>
<dbReference type="RefSeq" id="XP_019710176.1">
    <property type="nucleotide sequence ID" value="XM_019854617.2"/>
</dbReference>
<dbReference type="InterPro" id="IPR036388">
    <property type="entry name" value="WH-like_DNA-bd_sf"/>
</dbReference>
<dbReference type="GO" id="GO:0009626">
    <property type="term" value="P:plant-type hypersensitive response"/>
    <property type="evidence" value="ECO:0007669"/>
    <property type="project" value="UniProtKB-ARBA"/>
</dbReference>
<evidence type="ECO:0000313" key="12">
    <source>
        <dbReference type="RefSeq" id="XP_019710176.1"/>
    </source>
</evidence>
<dbReference type="PANTHER" id="PTHR23155:SF1052">
    <property type="entry name" value="DISEASE RESISTANCE PROTEIN RPM1"/>
    <property type="match status" value="1"/>
</dbReference>
<protein>
    <submittedName>
        <fullName evidence="12">Disease resistance protein RPM1 isoform X1</fullName>
    </submittedName>
</protein>
<dbReference type="Pfam" id="PF18052">
    <property type="entry name" value="Rx_N"/>
    <property type="match status" value="1"/>
</dbReference>
<dbReference type="Proteomes" id="UP000504607">
    <property type="component" value="Chromosome 13"/>
</dbReference>
<feature type="domain" description="Disease resistance protein winged helix" evidence="9">
    <location>
        <begin position="436"/>
        <end position="501"/>
    </location>
</feature>
<evidence type="ECO:0000256" key="6">
    <source>
        <dbReference type="SAM" id="MobiDB-lite"/>
    </source>
</evidence>
<dbReference type="FunFam" id="1.10.10.10:FF:000322">
    <property type="entry name" value="Probable disease resistance protein At1g63360"/>
    <property type="match status" value="1"/>
</dbReference>
<dbReference type="PRINTS" id="PR00364">
    <property type="entry name" value="DISEASERSIST"/>
</dbReference>
<dbReference type="SUPFAM" id="SSF52058">
    <property type="entry name" value="L domain-like"/>
    <property type="match status" value="1"/>
</dbReference>
<sequence length="1009" mass="113779">MADIAMNLLLRKVATMLSEEADLLGGLRAEVEDIEHELIGMQNFLTTGEASIVKNCVDEVRELAYDTEDCIDSFRLHIAKESRPKKEDGCICFLDEGIHYLKTLLRRYQIAKEIKKIKAKAERLHQIRSRYQTLPGSSTRQESLHGRNDARSAAPCVDEDQLVGMEERRSKLMQLLLGGDGQLTVISVVGLGGSGKTTVAWNLFEDEGVKETFKYRAWIDVPQQSDYWVLLRNLIRQLQHDRKDLPQGLGSMAELQLANQLKRFLRDKKYMIILDDVREPSVWERIAGAFPNTNNGSRVMVTSQLQNIASYDIGGCVYANHLYQLPDLEYHEAWKLFRRRAFRANPEFACPEELTDVAERIVKRCAGLPLAIETVGGLLKNKPQIPYEWNRFHCSLIPELQSNSRLASVQRILSLGYDDLPAHLKPCILCFCAFQVIKQKRLMRIWIAEGFVQSVEGKTQEEVARDYLKELADRSMVQVSESDPPGGTTKICRVHGFMHEILKFKCTEQSAYRLLEERHDGNNNQHDLASPVPPSRKIRRLSLRGSSQIYEGMASLLQRDDCGSSLRSLIIAIGDQTPILFPSLDLPNKFVMLRMLDLEGTKVSRLSGQIDSCRLLRYLSLRDTNLDSLPKSMGKLLNLETLDLRGTQITTLPDEVTNLHRLHSLHVSCPTPPGRTSRDITHAAWYELAALQGVSAPRGVRRLTRLVKLALFDVGHDDVLKELQDLTQLRKLGVRCIRRGNGKDVCDAIQQMSCLRSLVLHSVGTDELLDLQSLSSPPPLLEHLFLAGPLEKLPTWAKSLRFIVKIVLVGSRLKDDLFDAFQGLPNLTHLSLIEAFAGTHLCSSNGSGFKQLKILHLSNLNELVSVTVAKGAMPALGTLSIWYCGALQQVPSGIEHLTGLKELHLLGMQEEFVCRLRVGGTERGKVAHIPIIRSRTYIKSQAGDWSGWIDEDLLAPIALEMEEEEEEEGGEEGRRTGSFVEERDGDTIKWRRYGTRRQTMTFTFTAPCR</sequence>
<feature type="compositionally biased region" description="Basic and acidic residues" evidence="6">
    <location>
        <begin position="971"/>
        <end position="981"/>
    </location>
</feature>
<proteinExistence type="inferred from homology"/>
<organism evidence="11 12">
    <name type="scientific">Elaeis guineensis var. tenera</name>
    <name type="common">Oil palm</name>
    <dbReference type="NCBI Taxonomy" id="51953"/>
    <lineage>
        <taxon>Eukaryota</taxon>
        <taxon>Viridiplantae</taxon>
        <taxon>Streptophyta</taxon>
        <taxon>Embryophyta</taxon>
        <taxon>Tracheophyta</taxon>
        <taxon>Spermatophyta</taxon>
        <taxon>Magnoliopsida</taxon>
        <taxon>Liliopsida</taxon>
        <taxon>Arecaceae</taxon>
        <taxon>Arecoideae</taxon>
        <taxon>Cocoseae</taxon>
        <taxon>Elaeidinae</taxon>
        <taxon>Elaeis</taxon>
    </lineage>
</organism>
<dbReference type="FunFam" id="3.40.50.300:FF:001091">
    <property type="entry name" value="Probable disease resistance protein At1g61300"/>
    <property type="match status" value="1"/>
</dbReference>
<evidence type="ECO:0000259" key="10">
    <source>
        <dbReference type="Pfam" id="PF23598"/>
    </source>
</evidence>
<evidence type="ECO:0000256" key="4">
    <source>
        <dbReference type="ARBA" id="ARBA00022741"/>
    </source>
</evidence>
<evidence type="ECO:0000256" key="1">
    <source>
        <dbReference type="ARBA" id="ARBA00008894"/>
    </source>
</evidence>
<name>A0A6J0PQY9_ELAGV</name>
<dbReference type="Gene3D" id="3.80.10.10">
    <property type="entry name" value="Ribonuclease Inhibitor"/>
    <property type="match status" value="1"/>
</dbReference>
<evidence type="ECO:0000256" key="2">
    <source>
        <dbReference type="ARBA" id="ARBA00022614"/>
    </source>
</evidence>
<dbReference type="CDD" id="cd14798">
    <property type="entry name" value="RX-CC_like"/>
    <property type="match status" value="1"/>
</dbReference>
<dbReference type="InParanoid" id="A0A6J0PQY9"/>
<comment type="similarity">
    <text evidence="1">Belongs to the disease resistance NB-LRR family.</text>
</comment>
<evidence type="ECO:0000256" key="5">
    <source>
        <dbReference type="ARBA" id="ARBA00022821"/>
    </source>
</evidence>
<accession>A0A6J0PQY9</accession>
<gene>
    <name evidence="12" type="primary">LOC105056670</name>
</gene>
<feature type="domain" description="Disease resistance N-terminal" evidence="8">
    <location>
        <begin position="5"/>
        <end position="83"/>
    </location>
</feature>
<dbReference type="InterPro" id="IPR027417">
    <property type="entry name" value="P-loop_NTPase"/>
</dbReference>
<dbReference type="InterPro" id="IPR038005">
    <property type="entry name" value="RX-like_CC"/>
</dbReference>
<dbReference type="Gene3D" id="1.10.10.10">
    <property type="entry name" value="Winged helix-like DNA-binding domain superfamily/Winged helix DNA-binding domain"/>
    <property type="match status" value="1"/>
</dbReference>
<dbReference type="OrthoDB" id="598235at2759"/>
<dbReference type="Pfam" id="PF23598">
    <property type="entry name" value="LRR_14"/>
    <property type="match status" value="1"/>
</dbReference>
<keyword evidence="11" id="KW-1185">Reference proteome</keyword>
<reference evidence="12" key="1">
    <citation type="submission" date="2025-08" db="UniProtKB">
        <authorList>
            <consortium name="RefSeq"/>
        </authorList>
    </citation>
    <scope>IDENTIFICATION</scope>
</reference>
<dbReference type="SUPFAM" id="SSF52540">
    <property type="entry name" value="P-loop containing nucleoside triphosphate hydrolases"/>
    <property type="match status" value="1"/>
</dbReference>
<dbReference type="GO" id="GO:0043531">
    <property type="term" value="F:ADP binding"/>
    <property type="evidence" value="ECO:0007669"/>
    <property type="project" value="InterPro"/>
</dbReference>
<dbReference type="InterPro" id="IPR001611">
    <property type="entry name" value="Leu-rich_rpt"/>
</dbReference>
<dbReference type="InterPro" id="IPR032675">
    <property type="entry name" value="LRR_dom_sf"/>
</dbReference>
<dbReference type="Gene3D" id="1.20.5.4130">
    <property type="match status" value="1"/>
</dbReference>
<dbReference type="Gene3D" id="3.40.50.300">
    <property type="entry name" value="P-loop containing nucleotide triphosphate hydrolases"/>
    <property type="match status" value="1"/>
</dbReference>
<dbReference type="InterPro" id="IPR044974">
    <property type="entry name" value="Disease_R_plants"/>
</dbReference>
<dbReference type="InterPro" id="IPR002182">
    <property type="entry name" value="NB-ARC"/>
</dbReference>